<dbReference type="RefSeq" id="WP_209466448.1">
    <property type="nucleotide sequence ID" value="NZ_JAGGLG010000012.1"/>
</dbReference>
<evidence type="ECO:0000256" key="1">
    <source>
        <dbReference type="SAM" id="MobiDB-lite"/>
    </source>
</evidence>
<organism evidence="3 4">
    <name type="scientific">Symbiobacterium terraclitae</name>
    <dbReference type="NCBI Taxonomy" id="557451"/>
    <lineage>
        <taxon>Bacteria</taxon>
        <taxon>Bacillati</taxon>
        <taxon>Bacillota</taxon>
        <taxon>Clostridia</taxon>
        <taxon>Eubacteriales</taxon>
        <taxon>Symbiobacteriaceae</taxon>
        <taxon>Symbiobacterium</taxon>
    </lineage>
</organism>
<dbReference type="PROSITE" id="PS51658">
    <property type="entry name" value="BFN"/>
    <property type="match status" value="1"/>
</dbReference>
<dbReference type="InterPro" id="IPR036104">
    <property type="entry name" value="BFN_sf"/>
</dbReference>
<dbReference type="InterPro" id="IPR003729">
    <property type="entry name" value="Bi_nuclease_dom"/>
</dbReference>
<dbReference type="Proteomes" id="UP001519289">
    <property type="component" value="Unassembled WGS sequence"/>
</dbReference>
<accession>A0ABS4JTV5</accession>
<dbReference type="EMBL" id="JAGGLG010000012">
    <property type="protein sequence ID" value="MBP2018316.1"/>
    <property type="molecule type" value="Genomic_DNA"/>
</dbReference>
<proteinExistence type="predicted"/>
<evidence type="ECO:0000313" key="4">
    <source>
        <dbReference type="Proteomes" id="UP001519289"/>
    </source>
</evidence>
<gene>
    <name evidence="3" type="ORF">J2Z79_001724</name>
</gene>
<comment type="caution">
    <text evidence="3">The sequence shown here is derived from an EMBL/GenBank/DDBJ whole genome shotgun (WGS) entry which is preliminary data.</text>
</comment>
<dbReference type="PANTHER" id="PTHR15160">
    <property type="entry name" value="VON HIPPEL-LINDAU PROTEIN"/>
    <property type="match status" value="1"/>
</dbReference>
<dbReference type="PANTHER" id="PTHR15160:SF1">
    <property type="entry name" value="VON HIPPEL-LINDAU DISEASE TUMOR SUPPRESSOR"/>
    <property type="match status" value="1"/>
</dbReference>
<keyword evidence="4" id="KW-1185">Reference proteome</keyword>
<feature type="region of interest" description="Disordered" evidence="1">
    <location>
        <begin position="128"/>
        <end position="163"/>
    </location>
</feature>
<dbReference type="Gene3D" id="3.10.690.10">
    <property type="entry name" value="Bifunctional nuclease domain"/>
    <property type="match status" value="1"/>
</dbReference>
<name>A0ABS4JTV5_9FIRM</name>
<feature type="compositionally biased region" description="Acidic residues" evidence="1">
    <location>
        <begin position="132"/>
        <end position="154"/>
    </location>
</feature>
<reference evidence="3 4" key="1">
    <citation type="submission" date="2021-03" db="EMBL/GenBank/DDBJ databases">
        <title>Genomic Encyclopedia of Type Strains, Phase IV (KMG-IV): sequencing the most valuable type-strain genomes for metagenomic binning, comparative biology and taxonomic classification.</title>
        <authorList>
            <person name="Goeker M."/>
        </authorList>
    </citation>
    <scope>NUCLEOTIDE SEQUENCE [LARGE SCALE GENOMIC DNA]</scope>
    <source>
        <strain evidence="3 4">DSM 27138</strain>
    </source>
</reference>
<evidence type="ECO:0000313" key="3">
    <source>
        <dbReference type="EMBL" id="MBP2018316.1"/>
    </source>
</evidence>
<evidence type="ECO:0000259" key="2">
    <source>
        <dbReference type="PROSITE" id="PS51658"/>
    </source>
</evidence>
<protein>
    <submittedName>
        <fullName evidence="3">Bifunctional DNase/RNase</fullName>
    </submittedName>
</protein>
<dbReference type="SUPFAM" id="SSF103256">
    <property type="entry name" value="Hypothetical protein TM0160"/>
    <property type="match status" value="1"/>
</dbReference>
<sequence>MVGVDLVSVGVVEETASVILVLRAAALGRLLVMEVGLMEGRAIALEAEGVRTPRPLTHELTHRVMEALGGTLTRVVICDYRDRTFFADLELLTAEGREVLVDARPSDAIALALRAGVPIVAEEAVLEAAGVPEEELEEELEEEEATPDGAEKEDDGEKGPVLH</sequence>
<dbReference type="Pfam" id="PF02577">
    <property type="entry name" value="BFN_dom"/>
    <property type="match status" value="1"/>
</dbReference>
<feature type="domain" description="BFN" evidence="2">
    <location>
        <begin position="1"/>
        <end position="133"/>
    </location>
</feature>